<organism evidence="4 5">
    <name type="scientific">Streptomyces corynorhini</name>
    <dbReference type="NCBI Taxonomy" id="2282652"/>
    <lineage>
        <taxon>Bacteria</taxon>
        <taxon>Bacillati</taxon>
        <taxon>Actinomycetota</taxon>
        <taxon>Actinomycetes</taxon>
        <taxon>Kitasatosporales</taxon>
        <taxon>Streptomycetaceae</taxon>
        <taxon>Streptomyces</taxon>
    </lineage>
</organism>
<dbReference type="InterPro" id="IPR012938">
    <property type="entry name" value="Glc/Sorbosone_DH"/>
</dbReference>
<accession>A0A370B5H5</accession>
<feature type="region of interest" description="Disordered" evidence="1">
    <location>
        <begin position="20"/>
        <end position="52"/>
    </location>
</feature>
<dbReference type="SUPFAM" id="SSF50952">
    <property type="entry name" value="Soluble quinoprotein glucose dehydrogenase"/>
    <property type="match status" value="1"/>
</dbReference>
<name>A0A370B5H5_9ACTN</name>
<evidence type="ECO:0000256" key="1">
    <source>
        <dbReference type="SAM" id="MobiDB-lite"/>
    </source>
</evidence>
<evidence type="ECO:0000313" key="4">
    <source>
        <dbReference type="EMBL" id="RDG37097.1"/>
    </source>
</evidence>
<dbReference type="PANTHER" id="PTHR19328">
    <property type="entry name" value="HEDGEHOG-INTERACTING PROTEIN"/>
    <property type="match status" value="1"/>
</dbReference>
<evidence type="ECO:0000259" key="3">
    <source>
        <dbReference type="Pfam" id="PF07995"/>
    </source>
</evidence>
<evidence type="ECO:0000256" key="2">
    <source>
        <dbReference type="SAM" id="SignalP"/>
    </source>
</evidence>
<dbReference type="OrthoDB" id="9770043at2"/>
<evidence type="ECO:0000313" key="5">
    <source>
        <dbReference type="Proteomes" id="UP000253741"/>
    </source>
</evidence>
<dbReference type="InterPro" id="IPR011041">
    <property type="entry name" value="Quinoprot_gluc/sorb_DH_b-prop"/>
</dbReference>
<protein>
    <submittedName>
        <fullName evidence="4">Sorbosone dehydrogenase family protein</fullName>
    </submittedName>
</protein>
<dbReference type="EMBL" id="QQNA01000119">
    <property type="protein sequence ID" value="RDG37097.1"/>
    <property type="molecule type" value="Genomic_DNA"/>
</dbReference>
<feature type="domain" description="Glucose/Sorbosone dehydrogenase" evidence="3">
    <location>
        <begin position="71"/>
        <end position="359"/>
    </location>
</feature>
<keyword evidence="2" id="KW-0732">Signal</keyword>
<dbReference type="PANTHER" id="PTHR19328:SF13">
    <property type="entry name" value="HIPL1 PROTEIN"/>
    <property type="match status" value="1"/>
</dbReference>
<feature type="chain" id="PRO_5017075320" evidence="2">
    <location>
        <begin position="23"/>
        <end position="381"/>
    </location>
</feature>
<dbReference type="Pfam" id="PF07995">
    <property type="entry name" value="GSDH"/>
    <property type="match status" value="1"/>
</dbReference>
<dbReference type="Proteomes" id="UP000253741">
    <property type="component" value="Unassembled WGS sequence"/>
</dbReference>
<reference evidence="4 5" key="1">
    <citation type="submission" date="2018-07" db="EMBL/GenBank/DDBJ databases">
        <title>Streptomyces species from bats.</title>
        <authorList>
            <person name="Dunlap C."/>
        </authorList>
    </citation>
    <scope>NUCLEOTIDE SEQUENCE [LARGE SCALE GENOMIC DNA]</scope>
    <source>
        <strain evidence="4 5">AC230</strain>
    </source>
</reference>
<dbReference type="RefSeq" id="WP_114624555.1">
    <property type="nucleotide sequence ID" value="NZ_QQNA01000119.1"/>
</dbReference>
<comment type="caution">
    <text evidence="4">The sequence shown here is derived from an EMBL/GenBank/DDBJ whole genome shotgun (WGS) entry which is preliminary data.</text>
</comment>
<sequence length="381" mass="40669">MKSHLSLALAAVLALAACSAPGTERERPSSSSSSSSSYTGPDPAAGSDYTGPRLTGLTTDDWNVTVVSDELNYPWEVRISDGTLIVTEVDGTIAMIDVDGGLERHDVRTSDPVRHDGGSGLMGLALADDFADTGTAYIYYTYADGSALANRIAQVHYDGKAWTETRSLLDGIPGHELYNGGRLAIGPDGNLYATTGWVHNEDYPQDRESLAGKILRMNLEGRPASGNPFADSYVYSYGHRNPQGLAWDSAGRLYSAEHGESAHDEINRIVPGGNYGWPLVQDDSRRAGTEAPFISSGDSTWAPSGIAFAGDDLLVAALGAQILYAANEDKDGLAPVFSSGERARAVLPYQDGVYVTSTNTSPRATTRSDTADRLLWIQPTR</sequence>
<keyword evidence="5" id="KW-1185">Reference proteome</keyword>
<dbReference type="AlphaFoldDB" id="A0A370B5H5"/>
<feature type="signal peptide" evidence="2">
    <location>
        <begin position="1"/>
        <end position="22"/>
    </location>
</feature>
<dbReference type="InterPro" id="IPR011042">
    <property type="entry name" value="6-blade_b-propeller_TolB-like"/>
</dbReference>
<dbReference type="Gene3D" id="2.120.10.30">
    <property type="entry name" value="TolB, C-terminal domain"/>
    <property type="match status" value="1"/>
</dbReference>
<gene>
    <name evidence="4" type="ORF">DVH02_16350</name>
</gene>
<proteinExistence type="predicted"/>
<dbReference type="PROSITE" id="PS51257">
    <property type="entry name" value="PROKAR_LIPOPROTEIN"/>
    <property type="match status" value="1"/>
</dbReference>